<protein>
    <submittedName>
        <fullName evidence="1">Uncharacterized protein</fullName>
    </submittedName>
</protein>
<proteinExistence type="predicted"/>
<keyword evidence="2" id="KW-1185">Reference proteome</keyword>
<dbReference type="Gramene" id="KXG38588">
    <property type="protein sequence ID" value="KXG38588"/>
    <property type="gene ID" value="SORBI_3001G255500"/>
</dbReference>
<accession>A0A1B6QKY2</accession>
<dbReference type="Proteomes" id="UP000000768">
    <property type="component" value="Chromosome 1"/>
</dbReference>
<dbReference type="AlphaFoldDB" id="A0A1B6QKY2"/>
<reference evidence="2" key="2">
    <citation type="journal article" date="2018" name="Plant J.">
        <title>The Sorghum bicolor reference genome: improved assembly, gene annotations, a transcriptome atlas, and signatures of genome organization.</title>
        <authorList>
            <person name="McCormick R.F."/>
            <person name="Truong S.K."/>
            <person name="Sreedasyam A."/>
            <person name="Jenkins J."/>
            <person name="Shu S."/>
            <person name="Sims D."/>
            <person name="Kennedy M."/>
            <person name="Amirebrahimi M."/>
            <person name="Weers B.D."/>
            <person name="McKinley B."/>
            <person name="Mattison A."/>
            <person name="Morishige D.T."/>
            <person name="Grimwood J."/>
            <person name="Schmutz J."/>
            <person name="Mullet J.E."/>
        </authorList>
    </citation>
    <scope>NUCLEOTIDE SEQUENCE [LARGE SCALE GENOMIC DNA]</scope>
    <source>
        <strain evidence="2">cv. BTx623</strain>
    </source>
</reference>
<name>A0A1B6QKY2_SORBI</name>
<reference evidence="1 2" key="1">
    <citation type="journal article" date="2009" name="Nature">
        <title>The Sorghum bicolor genome and the diversification of grasses.</title>
        <authorList>
            <person name="Paterson A.H."/>
            <person name="Bowers J.E."/>
            <person name="Bruggmann R."/>
            <person name="Dubchak I."/>
            <person name="Grimwood J."/>
            <person name="Gundlach H."/>
            <person name="Haberer G."/>
            <person name="Hellsten U."/>
            <person name="Mitros T."/>
            <person name="Poliakov A."/>
            <person name="Schmutz J."/>
            <person name="Spannagl M."/>
            <person name="Tang H."/>
            <person name="Wang X."/>
            <person name="Wicker T."/>
            <person name="Bharti A.K."/>
            <person name="Chapman J."/>
            <person name="Feltus F.A."/>
            <person name="Gowik U."/>
            <person name="Grigoriev I.V."/>
            <person name="Lyons E."/>
            <person name="Maher C.A."/>
            <person name="Martis M."/>
            <person name="Narechania A."/>
            <person name="Otillar R.P."/>
            <person name="Penning B.W."/>
            <person name="Salamov A.A."/>
            <person name="Wang Y."/>
            <person name="Zhang L."/>
            <person name="Carpita N.C."/>
            <person name="Freeling M."/>
            <person name="Gingle A.R."/>
            <person name="Hash C.T."/>
            <person name="Keller B."/>
            <person name="Klein P."/>
            <person name="Kresovich S."/>
            <person name="McCann M.C."/>
            <person name="Ming R."/>
            <person name="Peterson D.G."/>
            <person name="Mehboob-ur-Rahman"/>
            <person name="Ware D."/>
            <person name="Westhoff P."/>
            <person name="Mayer K.F."/>
            <person name="Messing J."/>
            <person name="Rokhsar D.S."/>
        </authorList>
    </citation>
    <scope>NUCLEOTIDE SEQUENCE [LARGE SCALE GENOMIC DNA]</scope>
    <source>
        <strain evidence="2">cv. BTx623</strain>
    </source>
</reference>
<evidence type="ECO:0000313" key="1">
    <source>
        <dbReference type="EMBL" id="KXG38588.1"/>
    </source>
</evidence>
<evidence type="ECO:0000313" key="2">
    <source>
        <dbReference type="Proteomes" id="UP000000768"/>
    </source>
</evidence>
<sequence>MFTLLEYMIFSFFYIFSLVYVSKADVWVAAALGVERCGQQRFPGGGSTPLVVDTDGHTMNYLLEDKFNVWLNHGGIGWQLKFWRSRMGEPNERRISTVCAYVIQCAYQKMVEQTLRMDFVVIHGL</sequence>
<dbReference type="EMBL" id="CM000760">
    <property type="protein sequence ID" value="KXG38588.1"/>
    <property type="molecule type" value="Genomic_DNA"/>
</dbReference>
<organism evidence="1 2">
    <name type="scientific">Sorghum bicolor</name>
    <name type="common">Sorghum</name>
    <name type="synonym">Sorghum vulgare</name>
    <dbReference type="NCBI Taxonomy" id="4558"/>
    <lineage>
        <taxon>Eukaryota</taxon>
        <taxon>Viridiplantae</taxon>
        <taxon>Streptophyta</taxon>
        <taxon>Embryophyta</taxon>
        <taxon>Tracheophyta</taxon>
        <taxon>Spermatophyta</taxon>
        <taxon>Magnoliopsida</taxon>
        <taxon>Liliopsida</taxon>
        <taxon>Poales</taxon>
        <taxon>Poaceae</taxon>
        <taxon>PACMAD clade</taxon>
        <taxon>Panicoideae</taxon>
        <taxon>Andropogonodae</taxon>
        <taxon>Andropogoneae</taxon>
        <taxon>Sorghinae</taxon>
        <taxon>Sorghum</taxon>
    </lineage>
</organism>
<dbReference type="InParanoid" id="A0A1B6QKY2"/>
<gene>
    <name evidence="1" type="ORF">SORBI_3001G255500</name>
</gene>
<dbReference type="ExpressionAtlas" id="A0A1B6QKY2">
    <property type="expression patterns" value="baseline"/>
</dbReference>